<reference evidence="17 18" key="1">
    <citation type="journal article" date="2019" name="Int. J. Syst. Evol. Microbiol.">
        <title>The Global Catalogue of Microorganisms (GCM) 10K type strain sequencing project: providing services to taxonomists for standard genome sequencing and annotation.</title>
        <authorList>
            <consortium name="The Broad Institute Genomics Platform"/>
            <consortium name="The Broad Institute Genome Sequencing Center for Infectious Disease"/>
            <person name="Wu L."/>
            <person name="Ma J."/>
        </authorList>
    </citation>
    <scope>NUCLEOTIDE SEQUENCE [LARGE SCALE GENOMIC DNA]</scope>
    <source>
        <strain evidence="17 18">JCM 6923</strain>
    </source>
</reference>
<comment type="subcellular location">
    <subcellularLocation>
        <location evidence="3">Cell membrane</location>
    </subcellularLocation>
    <subcellularLocation>
        <location evidence="2">Membrane</location>
        <topology evidence="2">Multi-pass membrane protein</topology>
    </subcellularLocation>
</comment>
<dbReference type="Pfam" id="PF00512">
    <property type="entry name" value="HisKA"/>
    <property type="match status" value="1"/>
</dbReference>
<protein>
    <recommendedName>
        <fullName evidence="4">histidine kinase</fullName>
        <ecNumber evidence="4">2.7.13.3</ecNumber>
    </recommendedName>
</protein>
<evidence type="ECO:0000256" key="1">
    <source>
        <dbReference type="ARBA" id="ARBA00000085"/>
    </source>
</evidence>
<dbReference type="Gene3D" id="1.20.120.620">
    <property type="entry name" value="Backbone structure of the membrane domain of e. Coli histidine kinase receptor kdpd"/>
    <property type="match status" value="1"/>
</dbReference>
<dbReference type="PROSITE" id="PS50109">
    <property type="entry name" value="HIS_KIN"/>
    <property type="match status" value="1"/>
</dbReference>
<feature type="transmembrane region" description="Helical" evidence="15">
    <location>
        <begin position="1383"/>
        <end position="1402"/>
    </location>
</feature>
<evidence type="ECO:0000256" key="5">
    <source>
        <dbReference type="ARBA" id="ARBA00022553"/>
    </source>
</evidence>
<dbReference type="Gene3D" id="1.20.1740.10">
    <property type="entry name" value="Amino acid/polyamine transporter I"/>
    <property type="match status" value="1"/>
</dbReference>
<dbReference type="Pfam" id="PF13493">
    <property type="entry name" value="DUF4118"/>
    <property type="match status" value="1"/>
</dbReference>
<dbReference type="Proteomes" id="UP001501721">
    <property type="component" value="Unassembled WGS sequence"/>
</dbReference>
<dbReference type="InterPro" id="IPR003661">
    <property type="entry name" value="HisK_dim/P_dom"/>
</dbReference>
<evidence type="ECO:0000256" key="13">
    <source>
        <dbReference type="ARBA" id="ARBA00023136"/>
    </source>
</evidence>
<dbReference type="Pfam" id="PF13520">
    <property type="entry name" value="AA_permease_2"/>
    <property type="match status" value="1"/>
</dbReference>
<keyword evidence="10" id="KW-0067">ATP-binding</keyword>
<evidence type="ECO:0000256" key="14">
    <source>
        <dbReference type="SAM" id="MobiDB-lite"/>
    </source>
</evidence>
<dbReference type="InterPro" id="IPR003852">
    <property type="entry name" value="Sig_transdc_His_kinase_KdpD_N"/>
</dbReference>
<feature type="transmembrane region" description="Helical" evidence="15">
    <location>
        <begin position="1144"/>
        <end position="1164"/>
    </location>
</feature>
<feature type="transmembrane region" description="Helical" evidence="15">
    <location>
        <begin position="383"/>
        <end position="404"/>
    </location>
</feature>
<dbReference type="InterPro" id="IPR036097">
    <property type="entry name" value="HisK_dim/P_sf"/>
</dbReference>
<dbReference type="InterPro" id="IPR036890">
    <property type="entry name" value="HATPase_C_sf"/>
</dbReference>
<keyword evidence="18" id="KW-1185">Reference proteome</keyword>
<comment type="caution">
    <text evidence="17">The sequence shown here is derived from an EMBL/GenBank/DDBJ whole genome shotgun (WGS) entry which is preliminary data.</text>
</comment>
<dbReference type="InterPro" id="IPR014729">
    <property type="entry name" value="Rossmann-like_a/b/a_fold"/>
</dbReference>
<keyword evidence="7 15" id="KW-0812">Transmembrane</keyword>
<evidence type="ECO:0000313" key="17">
    <source>
        <dbReference type="EMBL" id="GAA2470014.1"/>
    </source>
</evidence>
<evidence type="ECO:0000256" key="2">
    <source>
        <dbReference type="ARBA" id="ARBA00004141"/>
    </source>
</evidence>
<dbReference type="Pfam" id="PF00582">
    <property type="entry name" value="Usp"/>
    <property type="match status" value="1"/>
</dbReference>
<evidence type="ECO:0000256" key="3">
    <source>
        <dbReference type="ARBA" id="ARBA00004236"/>
    </source>
</evidence>
<evidence type="ECO:0000256" key="4">
    <source>
        <dbReference type="ARBA" id="ARBA00012438"/>
    </source>
</evidence>
<evidence type="ECO:0000256" key="9">
    <source>
        <dbReference type="ARBA" id="ARBA00022777"/>
    </source>
</evidence>
<feature type="transmembrane region" description="Helical" evidence="15">
    <location>
        <begin position="1322"/>
        <end position="1342"/>
    </location>
</feature>
<evidence type="ECO:0000256" key="7">
    <source>
        <dbReference type="ARBA" id="ARBA00022692"/>
    </source>
</evidence>
<proteinExistence type="predicted"/>
<accession>A0ABN3KQW7</accession>
<keyword evidence="5" id="KW-0597">Phosphoprotein</keyword>
<evidence type="ECO:0000256" key="15">
    <source>
        <dbReference type="SAM" id="Phobius"/>
    </source>
</evidence>
<keyword evidence="9" id="KW-0418">Kinase</keyword>
<feature type="transmembrane region" description="Helical" evidence="15">
    <location>
        <begin position="1273"/>
        <end position="1301"/>
    </location>
</feature>
<dbReference type="InterPro" id="IPR002293">
    <property type="entry name" value="AA/rel_permease1"/>
</dbReference>
<keyword evidence="13 15" id="KW-0472">Membrane</keyword>
<dbReference type="SUPFAM" id="SSF52402">
    <property type="entry name" value="Adenine nucleotide alpha hydrolases-like"/>
    <property type="match status" value="1"/>
</dbReference>
<comment type="catalytic activity">
    <reaction evidence="1">
        <text>ATP + protein L-histidine = ADP + protein N-phospho-L-histidine.</text>
        <dbReference type="EC" id="2.7.13.3"/>
    </reaction>
</comment>
<dbReference type="PANTHER" id="PTHR45569:SF1">
    <property type="entry name" value="SENSOR PROTEIN KDPD"/>
    <property type="match status" value="1"/>
</dbReference>
<dbReference type="InterPro" id="IPR052023">
    <property type="entry name" value="Histidine_kinase_KdpD"/>
</dbReference>
<evidence type="ECO:0000256" key="12">
    <source>
        <dbReference type="ARBA" id="ARBA00023012"/>
    </source>
</evidence>
<organism evidence="17 18">
    <name type="scientific">Streptomyces graminearus</name>
    <dbReference type="NCBI Taxonomy" id="284030"/>
    <lineage>
        <taxon>Bacteria</taxon>
        <taxon>Bacillati</taxon>
        <taxon>Actinomycetota</taxon>
        <taxon>Actinomycetes</taxon>
        <taxon>Kitasatosporales</taxon>
        <taxon>Streptomycetaceae</taxon>
        <taxon>Streptomyces</taxon>
    </lineage>
</organism>
<dbReference type="SUPFAM" id="SSF55874">
    <property type="entry name" value="ATPase domain of HSP90 chaperone/DNA topoisomerase II/histidine kinase"/>
    <property type="match status" value="1"/>
</dbReference>
<evidence type="ECO:0000256" key="11">
    <source>
        <dbReference type="ARBA" id="ARBA00022989"/>
    </source>
</evidence>
<dbReference type="EMBL" id="BAAATL010000002">
    <property type="protein sequence ID" value="GAA2470014.1"/>
    <property type="molecule type" value="Genomic_DNA"/>
</dbReference>
<dbReference type="CDD" id="cd00075">
    <property type="entry name" value="HATPase"/>
    <property type="match status" value="1"/>
</dbReference>
<dbReference type="Pfam" id="PF02518">
    <property type="entry name" value="HATPase_c"/>
    <property type="match status" value="1"/>
</dbReference>
<dbReference type="InterPro" id="IPR038318">
    <property type="entry name" value="KdpD_sf"/>
</dbReference>
<evidence type="ECO:0000256" key="10">
    <source>
        <dbReference type="ARBA" id="ARBA00022840"/>
    </source>
</evidence>
<feature type="transmembrane region" description="Helical" evidence="15">
    <location>
        <begin position="1040"/>
        <end position="1062"/>
    </location>
</feature>
<feature type="transmembrane region" description="Helical" evidence="15">
    <location>
        <begin position="1230"/>
        <end position="1253"/>
    </location>
</feature>
<dbReference type="Gene3D" id="3.40.50.300">
    <property type="entry name" value="P-loop containing nucleotide triphosphate hydrolases"/>
    <property type="match status" value="1"/>
</dbReference>
<dbReference type="Gene3D" id="1.10.287.130">
    <property type="match status" value="1"/>
</dbReference>
<evidence type="ECO:0000256" key="6">
    <source>
        <dbReference type="ARBA" id="ARBA00022679"/>
    </source>
</evidence>
<evidence type="ECO:0000259" key="16">
    <source>
        <dbReference type="PROSITE" id="PS50109"/>
    </source>
</evidence>
<dbReference type="InterPro" id="IPR027417">
    <property type="entry name" value="P-loop_NTPase"/>
</dbReference>
<feature type="transmembrane region" description="Helical" evidence="15">
    <location>
        <begin position="1082"/>
        <end position="1107"/>
    </location>
</feature>
<dbReference type="Gene3D" id="3.40.50.620">
    <property type="entry name" value="HUPs"/>
    <property type="match status" value="1"/>
</dbReference>
<feature type="transmembrane region" description="Helical" evidence="15">
    <location>
        <begin position="1348"/>
        <end position="1371"/>
    </location>
</feature>
<evidence type="ECO:0000256" key="8">
    <source>
        <dbReference type="ARBA" id="ARBA00022741"/>
    </source>
</evidence>
<keyword evidence="11 15" id="KW-1133">Transmembrane helix</keyword>
<dbReference type="Gene3D" id="3.30.565.10">
    <property type="entry name" value="Histidine kinase-like ATPase, C-terminal domain"/>
    <property type="match status" value="1"/>
</dbReference>
<name>A0ABN3KQW7_9ACTN</name>
<feature type="transmembrane region" description="Helical" evidence="15">
    <location>
        <begin position="416"/>
        <end position="449"/>
    </location>
</feature>
<keyword evidence="8" id="KW-0547">Nucleotide-binding</keyword>
<dbReference type="InterPro" id="IPR003594">
    <property type="entry name" value="HATPase_dom"/>
</dbReference>
<keyword evidence="6" id="KW-0808">Transferase</keyword>
<dbReference type="EC" id="2.7.13.3" evidence="4"/>
<dbReference type="PANTHER" id="PTHR45569">
    <property type="entry name" value="SENSOR PROTEIN KDPD"/>
    <property type="match status" value="1"/>
</dbReference>
<dbReference type="SMART" id="SM00387">
    <property type="entry name" value="HATPase_c"/>
    <property type="match status" value="1"/>
</dbReference>
<dbReference type="InterPro" id="IPR004358">
    <property type="entry name" value="Sig_transdc_His_kin-like_C"/>
</dbReference>
<feature type="transmembrane region" description="Helical" evidence="15">
    <location>
        <begin position="1408"/>
        <end position="1426"/>
    </location>
</feature>
<dbReference type="SMART" id="SM00388">
    <property type="entry name" value="HisKA"/>
    <property type="match status" value="1"/>
</dbReference>
<dbReference type="Pfam" id="PF02702">
    <property type="entry name" value="KdpD"/>
    <property type="match status" value="1"/>
</dbReference>
<feature type="transmembrane region" description="Helical" evidence="15">
    <location>
        <begin position="1119"/>
        <end position="1138"/>
    </location>
</feature>
<feature type="transmembrane region" description="Helical" evidence="15">
    <location>
        <begin position="461"/>
        <end position="480"/>
    </location>
</feature>
<gene>
    <name evidence="17" type="ORF">GCM10010422_09990</name>
</gene>
<dbReference type="CDD" id="cd00082">
    <property type="entry name" value="HisKA"/>
    <property type="match status" value="1"/>
</dbReference>
<feature type="domain" description="Histidine kinase" evidence="16">
    <location>
        <begin position="607"/>
        <end position="816"/>
    </location>
</feature>
<dbReference type="SUPFAM" id="SSF47384">
    <property type="entry name" value="Homodimeric domain of signal transducing histidine kinase"/>
    <property type="match status" value="1"/>
</dbReference>
<dbReference type="PRINTS" id="PR00344">
    <property type="entry name" value="BCTRLSENSOR"/>
</dbReference>
<feature type="region of interest" description="Disordered" evidence="14">
    <location>
        <begin position="818"/>
        <end position="994"/>
    </location>
</feature>
<evidence type="ECO:0000313" key="18">
    <source>
        <dbReference type="Proteomes" id="UP001501721"/>
    </source>
</evidence>
<dbReference type="InterPro" id="IPR006016">
    <property type="entry name" value="UspA"/>
</dbReference>
<dbReference type="InterPro" id="IPR005467">
    <property type="entry name" value="His_kinase_dom"/>
</dbReference>
<dbReference type="InterPro" id="IPR025201">
    <property type="entry name" value="KdpD_TM"/>
</dbReference>
<sequence length="1584" mass="166834">MSDVRPGRLKVYLGAAPGVGKTYRMLDEGRRRAARGADVVVGFAECHGRPRTEAMLDGLARVPRAACSYRGGRFEEMDLDAVLARRPQVAIVDECAHSNVPGEGRNAKRWQDIEILLAAGIDVVTALNIQHLESLNDVVEKITGVPQHETVPDEVVRRAWQIELVDMPPEGLRRRMAHGNIYPPEAIDAALANYFRPGNLTALRQLALLWVADRVDEALQEYRSRHGIGRIWETRERVVVALTGGPEGDTLVRRAARIADRSAGGDLLAVHVARSDGLAAGVSHASLARQRRLVEDLGGSYHSVVGDDVAATLVEFARAENATQLVLGTSRRGRLARFLTGPGTGETVTALSGDIDVHRVTHERAGRGTLLPSRRRTLSPVRLIAGPVAGLVLPVLLTAVLAQLRGTLNLTSEALLFLLTVVGVACIGGVASAVIASMTASLLLNYWFIPPVGAFTLAEPNALVALAVFVVVAAVVAAVVDRSLRLSRRSARATAEAETMSSLAGSIVRGEAAIPALLERTRETFGMDSADLLDEPPDTPGVTAVPAGPGAFLALRGRTLSSSERRVLAAFAAHVGSAVERARLAEAAAEVEPVRAADRLRTALLRAVGHDLRTPLAAGWAAVTSLRGRDVAFTAEDREELLATADESMAKLNRLVENLLDLSRLEAGALTLNLRETSLEEVLPIVLADEPGAEAADLEGIPPVLADPPLLERVLANLVGNAARHSPAGKKALITASALAGRVELRVVDRGPGLPADGRERLFEPFQRLGDTDNTTGLGLGLALARGLTEAMNGTLSPEDTPGGGLTMVVSLPVGGRAENTGHVHGTARPGPGKAVAHHHGDGRGPPGAHPPYGRPRPVRPLGGHRRRPRPHRADRTARAARLPLRVRHTRNPEPGTRTPTTARARRRTPRDRYAAGGGVAAPIRQRPVKTGTSSAKKATGEVGGGGGAGRRWVPSRAPVPARGRTDEEHAPMSVLTTEPDAVPGGEEPPDTGERHRLTAVTGLAALSLDAMASVAYGPEAIVLVLAGAGARGLGFTLPVTLAIAALLAVLVASYRQVIAAFPDGGGAYAVARAHLGARTGLVAAASLVLDYVLNVAVAVTAGVAALTSAFPGLYGHRLWLCLAVLALITGVNLRGIVESARAFIVPTAVFVGAIFVLIAVGLFRDHPVSTASAAGHASVVADHATTVGTLLLLKAFASGCAALTGVEAIANAVPSFRVPRTRRAQRAEIALGAVLGLMLIGLSVLIGRFHLQPVAGVTVLAQLADAALGHNAAFYVIQFATMILLALSANTSFGGLPVLLKLLARDDHAPHVFALKADRQVHRHGVLALAVVSAALLVFSGGDTNTLVPMFAIGVFVGFTIAQVGMVRHWRAQRGRGWRGKALLNGGGALLTGVAAVVVTASKFTEGAWLIVLALPALVAAFEAVRRAYGRIDARLGLGLLPRAPHRERSLVIVPVSALSRLTSEALTAAASLGDEVRAVSVCAPDPEDRVRDRAFARSWRDWDPGVELVRLTPERHGLGRPIAAYVRAVAAAEPGTRVTVLIPEAEPERLWQRLLQNQRGAVVAHAVRRETDAVICRLRFRL</sequence>
<keyword evidence="12" id="KW-0902">Two-component regulatory system</keyword>